<dbReference type="AlphaFoldDB" id="A0A835UR22"/>
<protein>
    <submittedName>
        <fullName evidence="1">Uncharacterized protein</fullName>
    </submittedName>
</protein>
<proteinExistence type="predicted"/>
<name>A0A835UR22_VANPL</name>
<gene>
    <name evidence="1" type="ORF">HPP92_014381</name>
</gene>
<evidence type="ECO:0000313" key="2">
    <source>
        <dbReference type="Proteomes" id="UP000636800"/>
    </source>
</evidence>
<reference evidence="1 2" key="1">
    <citation type="journal article" date="2020" name="Nat. Food">
        <title>A phased Vanilla planifolia genome enables genetic improvement of flavour and production.</title>
        <authorList>
            <person name="Hasing T."/>
            <person name="Tang H."/>
            <person name="Brym M."/>
            <person name="Khazi F."/>
            <person name="Huang T."/>
            <person name="Chambers A.H."/>
        </authorList>
    </citation>
    <scope>NUCLEOTIDE SEQUENCE [LARGE SCALE GENOMIC DNA]</scope>
    <source>
        <tissue evidence="1">Leaf</tissue>
    </source>
</reference>
<evidence type="ECO:0000313" key="1">
    <source>
        <dbReference type="EMBL" id="KAG0472524.1"/>
    </source>
</evidence>
<accession>A0A835UR22</accession>
<keyword evidence="2" id="KW-1185">Reference proteome</keyword>
<dbReference type="Proteomes" id="UP000636800">
    <property type="component" value="Chromosome 7"/>
</dbReference>
<comment type="caution">
    <text evidence="1">The sequence shown here is derived from an EMBL/GenBank/DDBJ whole genome shotgun (WGS) entry which is preliminary data.</text>
</comment>
<sequence length="72" mass="8122">MLSCALDGISLSSYHCYQVLVLARLVVEQRIEFPPGKKHLRDGCLREIERSSRKHEAIPAARFLVGILELMG</sequence>
<dbReference type="EMBL" id="JADCNL010000007">
    <property type="protein sequence ID" value="KAG0472524.1"/>
    <property type="molecule type" value="Genomic_DNA"/>
</dbReference>
<dbReference type="OrthoDB" id="1736712at2759"/>
<organism evidence="1 2">
    <name type="scientific">Vanilla planifolia</name>
    <name type="common">Vanilla</name>
    <dbReference type="NCBI Taxonomy" id="51239"/>
    <lineage>
        <taxon>Eukaryota</taxon>
        <taxon>Viridiplantae</taxon>
        <taxon>Streptophyta</taxon>
        <taxon>Embryophyta</taxon>
        <taxon>Tracheophyta</taxon>
        <taxon>Spermatophyta</taxon>
        <taxon>Magnoliopsida</taxon>
        <taxon>Liliopsida</taxon>
        <taxon>Asparagales</taxon>
        <taxon>Orchidaceae</taxon>
        <taxon>Vanilloideae</taxon>
        <taxon>Vanilleae</taxon>
        <taxon>Vanilla</taxon>
    </lineage>
</organism>